<dbReference type="PANTHER" id="PTHR24406">
    <property type="entry name" value="TRANSCRIPTIONAL REPRESSOR CTCFL-RELATED"/>
    <property type="match status" value="1"/>
</dbReference>
<dbReference type="InterPro" id="IPR036236">
    <property type="entry name" value="Znf_C2H2_sf"/>
</dbReference>
<evidence type="ECO:0000259" key="9">
    <source>
        <dbReference type="PROSITE" id="PS50157"/>
    </source>
</evidence>
<feature type="domain" description="C2H2-type" evidence="9">
    <location>
        <begin position="175"/>
        <end position="203"/>
    </location>
</feature>
<evidence type="ECO:0000256" key="1">
    <source>
        <dbReference type="ARBA" id="ARBA00004123"/>
    </source>
</evidence>
<dbReference type="Gene3D" id="3.30.160.60">
    <property type="entry name" value="Classic Zinc Finger"/>
    <property type="match status" value="3"/>
</dbReference>
<dbReference type="SUPFAM" id="SSF57667">
    <property type="entry name" value="beta-beta-alpha zinc fingers"/>
    <property type="match status" value="2"/>
</dbReference>
<feature type="region of interest" description="Disordered" evidence="8">
    <location>
        <begin position="373"/>
        <end position="392"/>
    </location>
</feature>
<name>A0ABN8I4D7_9NEOP</name>
<evidence type="ECO:0000256" key="8">
    <source>
        <dbReference type="SAM" id="MobiDB-lite"/>
    </source>
</evidence>
<gene>
    <name evidence="10" type="ORF">IPOD504_LOCUS6276</name>
</gene>
<accession>A0ABN8I4D7</accession>
<keyword evidence="3" id="KW-0677">Repeat</keyword>
<dbReference type="InterPro" id="IPR013087">
    <property type="entry name" value="Znf_C2H2_type"/>
</dbReference>
<keyword evidence="11" id="KW-1185">Reference proteome</keyword>
<keyword evidence="4 7" id="KW-0863">Zinc-finger</keyword>
<reference evidence="10" key="1">
    <citation type="submission" date="2022-03" db="EMBL/GenBank/DDBJ databases">
        <authorList>
            <person name="Martin H S."/>
        </authorList>
    </citation>
    <scope>NUCLEOTIDE SEQUENCE</scope>
</reference>
<dbReference type="PROSITE" id="PS00028">
    <property type="entry name" value="ZINC_FINGER_C2H2_1"/>
    <property type="match status" value="6"/>
</dbReference>
<evidence type="ECO:0000256" key="3">
    <source>
        <dbReference type="ARBA" id="ARBA00022737"/>
    </source>
</evidence>
<dbReference type="SMART" id="SM00355">
    <property type="entry name" value="ZnF_C2H2"/>
    <property type="match status" value="6"/>
</dbReference>
<comment type="subcellular location">
    <subcellularLocation>
        <location evidence="1">Nucleus</location>
    </subcellularLocation>
</comment>
<proteinExistence type="predicted"/>
<dbReference type="InterPro" id="IPR050888">
    <property type="entry name" value="ZnF_C2H2-type_TF"/>
</dbReference>
<dbReference type="PROSITE" id="PS50157">
    <property type="entry name" value="ZINC_FINGER_C2H2_2"/>
    <property type="match status" value="3"/>
</dbReference>
<dbReference type="Proteomes" id="UP000837857">
    <property type="component" value="Chromosome 18"/>
</dbReference>
<evidence type="ECO:0000313" key="11">
    <source>
        <dbReference type="Proteomes" id="UP000837857"/>
    </source>
</evidence>
<evidence type="ECO:0000256" key="6">
    <source>
        <dbReference type="ARBA" id="ARBA00023242"/>
    </source>
</evidence>
<keyword evidence="5" id="KW-0862">Zinc</keyword>
<keyword evidence="2" id="KW-0479">Metal-binding</keyword>
<keyword evidence="6" id="KW-0539">Nucleus</keyword>
<feature type="non-terminal residue" evidence="10">
    <location>
        <position position="1"/>
    </location>
</feature>
<feature type="domain" description="C2H2-type" evidence="9">
    <location>
        <begin position="92"/>
        <end position="120"/>
    </location>
</feature>
<evidence type="ECO:0000313" key="10">
    <source>
        <dbReference type="EMBL" id="CAH2048675.1"/>
    </source>
</evidence>
<evidence type="ECO:0000256" key="7">
    <source>
        <dbReference type="PROSITE-ProRule" id="PRU00042"/>
    </source>
</evidence>
<dbReference type="EMBL" id="OW152830">
    <property type="protein sequence ID" value="CAH2048675.1"/>
    <property type="molecule type" value="Genomic_DNA"/>
</dbReference>
<evidence type="ECO:0000256" key="5">
    <source>
        <dbReference type="ARBA" id="ARBA00022833"/>
    </source>
</evidence>
<dbReference type="Pfam" id="PF00096">
    <property type="entry name" value="zf-C2H2"/>
    <property type="match status" value="2"/>
</dbReference>
<organism evidence="10 11">
    <name type="scientific">Iphiclides podalirius</name>
    <name type="common">scarce swallowtail</name>
    <dbReference type="NCBI Taxonomy" id="110791"/>
    <lineage>
        <taxon>Eukaryota</taxon>
        <taxon>Metazoa</taxon>
        <taxon>Ecdysozoa</taxon>
        <taxon>Arthropoda</taxon>
        <taxon>Hexapoda</taxon>
        <taxon>Insecta</taxon>
        <taxon>Pterygota</taxon>
        <taxon>Neoptera</taxon>
        <taxon>Endopterygota</taxon>
        <taxon>Lepidoptera</taxon>
        <taxon>Glossata</taxon>
        <taxon>Ditrysia</taxon>
        <taxon>Papilionoidea</taxon>
        <taxon>Papilionidae</taxon>
        <taxon>Papilioninae</taxon>
        <taxon>Iphiclides</taxon>
    </lineage>
</organism>
<evidence type="ECO:0000256" key="4">
    <source>
        <dbReference type="ARBA" id="ARBA00022771"/>
    </source>
</evidence>
<sequence length="392" mass="45906">MTSVQDYSCIFCKESFDDKETLQIHFRKHGDPKFNQIAKARLRVQNESPTSLETPKDDNETVSCDVCDEVFPTISKAITHKHKVHPEHDAKYFCPWCGKLFTLKHLYNKHLQSTHDSVESKTITSFHCDCCNVDFFVPSAMVYHNKFFHRQDTDIPAVGHSKKVKLVSQELVQIFYCPFCGEEYNNRINLHKHMTDDHSDEDHSPENILRCPLCEAVFYHLDAYELHLTFHSSEDLYSEENEMLKQIVEFSLDTVPPLMEKMENPANNDDCEDMGAMGVDQFLQLTMSKDPEEKHSAYMDKIKSKKHKKHKKSKKTITLDEFLNMNTDVFGEDRAVKRAYMRQPRYRWKVEVVKDLRALNAENWEEIAQDRARWRQPVSEAKTHFGSLSQRS</sequence>
<evidence type="ECO:0000256" key="2">
    <source>
        <dbReference type="ARBA" id="ARBA00022723"/>
    </source>
</evidence>
<protein>
    <recommendedName>
        <fullName evidence="9">C2H2-type domain-containing protein</fullName>
    </recommendedName>
</protein>
<feature type="domain" description="C2H2-type" evidence="9">
    <location>
        <begin position="7"/>
        <end position="34"/>
    </location>
</feature>